<feature type="compositionally biased region" description="Basic and acidic residues" evidence="1">
    <location>
        <begin position="149"/>
        <end position="162"/>
    </location>
</feature>
<keyword evidence="3" id="KW-1185">Reference proteome</keyword>
<sequence length="162" mass="18786">MMQSLGRKYVRYINHTYQRTGTLWEGRYKSTLVDTQTYFLTVSRYIEMNPVRAHMVKSPDEYPWSSFKGNGLGKNIELLTPHIVYLALGKTKAQRMSRYYSLFEQDISSEELRDIRECTNKAWVLGSDKFKAQIKGASNRRVESSGWGGDRRSGDRSRSLTP</sequence>
<evidence type="ECO:0000256" key="1">
    <source>
        <dbReference type="SAM" id="MobiDB-lite"/>
    </source>
</evidence>
<proteinExistence type="predicted"/>
<dbReference type="EMBL" id="AAVT01000001">
    <property type="protein sequence ID" value="EAW32313.1"/>
    <property type="molecule type" value="Genomic_DNA"/>
</dbReference>
<dbReference type="AlphaFoldDB" id="A0Y859"/>
<dbReference type="Gene3D" id="3.30.70.1290">
    <property type="entry name" value="Transposase IS200-like"/>
    <property type="match status" value="1"/>
</dbReference>
<dbReference type="GO" id="GO:0006313">
    <property type="term" value="P:DNA transposition"/>
    <property type="evidence" value="ECO:0007669"/>
    <property type="project" value="InterPro"/>
</dbReference>
<feature type="region of interest" description="Disordered" evidence="1">
    <location>
        <begin position="136"/>
        <end position="162"/>
    </location>
</feature>
<organism evidence="2 3">
    <name type="scientific">marine gamma proteobacterium HTCC2143</name>
    <dbReference type="NCBI Taxonomy" id="247633"/>
    <lineage>
        <taxon>Bacteria</taxon>
        <taxon>Pseudomonadati</taxon>
        <taxon>Pseudomonadota</taxon>
        <taxon>Gammaproteobacteria</taxon>
        <taxon>Cellvibrionales</taxon>
        <taxon>Spongiibacteraceae</taxon>
        <taxon>BD1-7 clade</taxon>
    </lineage>
</organism>
<dbReference type="PANTHER" id="PTHR34322:SF2">
    <property type="entry name" value="TRANSPOSASE IS200-LIKE DOMAIN-CONTAINING PROTEIN"/>
    <property type="match status" value="1"/>
</dbReference>
<dbReference type="GO" id="GO:0003677">
    <property type="term" value="F:DNA binding"/>
    <property type="evidence" value="ECO:0007669"/>
    <property type="project" value="InterPro"/>
</dbReference>
<accession>A0Y859</accession>
<dbReference type="InterPro" id="IPR036515">
    <property type="entry name" value="Transposase_17_sf"/>
</dbReference>
<dbReference type="Proteomes" id="UP000004931">
    <property type="component" value="Unassembled WGS sequence"/>
</dbReference>
<evidence type="ECO:0000313" key="2">
    <source>
        <dbReference type="EMBL" id="EAW32313.1"/>
    </source>
</evidence>
<dbReference type="PANTHER" id="PTHR34322">
    <property type="entry name" value="TRANSPOSASE, Y1_TNP DOMAIN-CONTAINING"/>
    <property type="match status" value="1"/>
</dbReference>
<protein>
    <submittedName>
        <fullName evidence="2">Transposase and inactivated derivatives</fullName>
    </submittedName>
</protein>
<dbReference type="eggNOG" id="COG1943">
    <property type="taxonomic scope" value="Bacteria"/>
</dbReference>
<dbReference type="GO" id="GO:0004803">
    <property type="term" value="F:transposase activity"/>
    <property type="evidence" value="ECO:0007669"/>
    <property type="project" value="InterPro"/>
</dbReference>
<comment type="caution">
    <text evidence="2">The sequence shown here is derived from an EMBL/GenBank/DDBJ whole genome shotgun (WGS) entry which is preliminary data.</text>
</comment>
<reference evidence="2 3" key="1">
    <citation type="journal article" date="2010" name="J. Bacteriol.">
        <title>Genome sequence of the oligotrophic marine Gammaproteobacterium HTCC2143, isolated from the Oregon Coast.</title>
        <authorList>
            <person name="Oh H.M."/>
            <person name="Kang I."/>
            <person name="Ferriera S."/>
            <person name="Giovannoni S.J."/>
            <person name="Cho J.C."/>
        </authorList>
    </citation>
    <scope>NUCLEOTIDE SEQUENCE [LARGE SCALE GENOMIC DNA]</scope>
    <source>
        <strain evidence="2 3">HTCC2143</strain>
    </source>
</reference>
<gene>
    <name evidence="2" type="ORF">GP2143_13696</name>
</gene>
<dbReference type="SUPFAM" id="SSF143422">
    <property type="entry name" value="Transposase IS200-like"/>
    <property type="match status" value="1"/>
</dbReference>
<name>A0Y859_9GAMM</name>
<evidence type="ECO:0000313" key="3">
    <source>
        <dbReference type="Proteomes" id="UP000004931"/>
    </source>
</evidence>